<dbReference type="CDD" id="cd17999">
    <property type="entry name" value="DEXHc_Mot1"/>
    <property type="match status" value="1"/>
</dbReference>
<dbReference type="Gene3D" id="1.25.10.10">
    <property type="entry name" value="Leucine-rich Repeat Variant"/>
    <property type="match status" value="3"/>
</dbReference>
<feature type="domain" description="Helicase ATP-binding" evidence="9">
    <location>
        <begin position="1167"/>
        <end position="1335"/>
    </location>
</feature>
<gene>
    <name evidence="11" type="ORF">NMOB1V02_LOCUS10731</name>
</gene>
<dbReference type="InterPro" id="IPR044972">
    <property type="entry name" value="Mot1"/>
</dbReference>
<keyword evidence="7" id="KW-0238">DNA-binding</keyword>
<proteinExistence type="predicted"/>
<keyword evidence="5" id="KW-0347">Helicase</keyword>
<dbReference type="Gene3D" id="3.40.50.10810">
    <property type="entry name" value="Tandem AAA-ATPase domain"/>
    <property type="match status" value="1"/>
</dbReference>
<sequence length="1725" mass="191770">MATRLDRLFVLLESGSSSATRQAAAKQLGEVVRLHPQELPVLLSRLLKCIRNSSWDTRVAAGQAVNAIASAVPQAINHALKNGDLKPKLEDVHGLNVKTFDPAAILSSKVVLIASQGSEYNFDASDLSGEKQQSIIRKKLGLDFAEKIGLDTSDIVSNQDLSTALKSEVQITIQPADGSSAVLASFGIVVPSKRKLDDDSPKNSKKMLKVEEECEEVICDPSSWPFMDFAKILCRNLFSARWETRHGAATALREILKVHDHQVLEKHWYEDVALKLICVLMLDRFGDFVSDQVVAPVREAAAQALGYVIHSIDEDLVLKLLDITVQLTSNPEWQVKHGALLGVKYIVAVREHLMKLVPQVYDNVFQCLRDPIDDVAAAAAAALVPATNVIIEALPHRVEELLSTLWDSLLHLDELTSATSNVMILLSKVLGCGKADATKLKDLVPRLWPFLGHNSANVRKSTLIALKMLLLNQTVEGQGAEWLHSILPVLLGQIFYRALTETSVDLHEFIIEVWEAAVLRTEPSHLVAVASAAITGWLAMLMSQPHMHLDLNLLGVGCKIAGRESPICLGGQDSTLNEAEKEDLCIRARLLGIRMLGFLSGPMTVVLPGIDYGGSSPVEMYAQLLKNPLEARSAYGRMVIAVLLSEWAERWPDSDIPAVLASTLSEGLNQVLYYDEIAHAFTRLQQDARDFMASVHHSFPQVPPFSASNVLTLKQVSEMAETWAPQVFLTKKIPPNRMTVLEDMRKAILNSVEKTSRDHSKLALVCNACMAEALVAMKKLPEKLSPTVRSLMDAIKMQKNPLLRLRAAKAIANLLKLAMNRVPPPNPKIVKNLITYATADCLITPKVGQPCESIPNSSKNNPVEDSIICTKTSGILKLYRDRMSSEKSSVKSQDSAQALQQDTFQNGCAQDPVLQREAEVLLRIGGEAALIAIVASIGPELKTQLPSLWEAAFVIPICEECEKDEQAQHAVNSLRTAEIILPEIHASLLHLLGDFVRRVMEYLEHSFTVIRHMASRVMAALATANPVLFVGPNLPLLLRSLDKMDSDASRQGAIETISLFLEKTGLRILPYVPVFLVPVLRRMSDQNVPVRLLAAKCFANLVKLMPLASGESGNDLQLDPALEKARKEQLNFITQLLNPSLVGDSVLPESVDAKLRRYQQDGLNWLMFLNRYQLHGILCDDMGLGKTLQTICLMISSNNELRKKKNTLLPSIVICPPTLVGHWFYEVEKFVKNQALNPLMYAGPPGERMRLRLKVPEHNLIIASYDIVRNDVEFFSSIKWNYCILDEGHVIKNGKTKMAKAIKQLTASHRLILSGTPIQNNVLELWSLFDFLMPGFLGSERDFSWRYSRPILQSRDGKATAVEQQAGALALEALHRQMLPFLLRRMKTDVLEDLPPKITQDYYCELSPLQQKLYESFAKSQTCKDLGDVLSTEEEETKKPNVIHVFQALQYLKKVCNHPKLVLNDQHPEKEAVAEYLSQKNSRIDDINHAAKLPALKQLLNDCGIGCETEAVVSEHRALIFCQLKSMMDIIECDLFKKYMPEVTYLRLDGSVPPAQRHNLVTRFNNDASIDVLLLTTQVGGLGLNLTGADTVIFVEHDWNPMKDVQAMDRAHRIGQKKVVNVYRLITRGTLEEKIMGLQKFKLNTANSVVNQENSALATMSTDQLLEAFSFSDSREAEKQSGTKIEMKKSGVKSVLEGLPDLWEESQYDEYNLDSFISTLKSGSS</sequence>
<evidence type="ECO:0000313" key="12">
    <source>
        <dbReference type="Proteomes" id="UP000678499"/>
    </source>
</evidence>
<keyword evidence="12" id="KW-1185">Reference proteome</keyword>
<comment type="subcellular location">
    <subcellularLocation>
        <location evidence="1">Nucleus</location>
    </subcellularLocation>
</comment>
<dbReference type="GO" id="GO:0003677">
    <property type="term" value="F:DNA binding"/>
    <property type="evidence" value="ECO:0007669"/>
    <property type="project" value="UniProtKB-KW"/>
</dbReference>
<dbReference type="EMBL" id="CAJPEX010004846">
    <property type="protein sequence ID" value="CAG0923265.1"/>
    <property type="molecule type" value="Genomic_DNA"/>
</dbReference>
<organism evidence="11">
    <name type="scientific">Notodromas monacha</name>
    <dbReference type="NCBI Taxonomy" id="399045"/>
    <lineage>
        <taxon>Eukaryota</taxon>
        <taxon>Metazoa</taxon>
        <taxon>Ecdysozoa</taxon>
        <taxon>Arthropoda</taxon>
        <taxon>Crustacea</taxon>
        <taxon>Oligostraca</taxon>
        <taxon>Ostracoda</taxon>
        <taxon>Podocopa</taxon>
        <taxon>Podocopida</taxon>
        <taxon>Cypridocopina</taxon>
        <taxon>Cypridoidea</taxon>
        <taxon>Cyprididae</taxon>
        <taxon>Notodromas</taxon>
    </lineage>
</organism>
<keyword evidence="8" id="KW-0539">Nucleus</keyword>
<dbReference type="InterPro" id="IPR027417">
    <property type="entry name" value="P-loop_NTPase"/>
</dbReference>
<dbReference type="InterPro" id="IPR049730">
    <property type="entry name" value="SNF2/RAD54-like_C"/>
</dbReference>
<name>A0A7R9BWV3_9CRUS</name>
<dbReference type="SUPFAM" id="SSF52540">
    <property type="entry name" value="P-loop containing nucleoside triphosphate hydrolases"/>
    <property type="match status" value="2"/>
</dbReference>
<dbReference type="EMBL" id="OA886883">
    <property type="protein sequence ID" value="CAD7283113.1"/>
    <property type="molecule type" value="Genomic_DNA"/>
</dbReference>
<dbReference type="InterPro" id="IPR001650">
    <property type="entry name" value="Helicase_C-like"/>
</dbReference>
<keyword evidence="4" id="KW-0378">Hydrolase</keyword>
<dbReference type="OrthoDB" id="10252227at2759"/>
<dbReference type="GO" id="GO:0005524">
    <property type="term" value="F:ATP binding"/>
    <property type="evidence" value="ECO:0007669"/>
    <property type="project" value="UniProtKB-KW"/>
</dbReference>
<protein>
    <recommendedName>
        <fullName evidence="13">TATA-binding protein-associated factor 172</fullName>
    </recommendedName>
</protein>
<evidence type="ECO:0000256" key="7">
    <source>
        <dbReference type="ARBA" id="ARBA00023125"/>
    </source>
</evidence>
<dbReference type="GO" id="GO:0004386">
    <property type="term" value="F:helicase activity"/>
    <property type="evidence" value="ECO:0007669"/>
    <property type="project" value="UniProtKB-KW"/>
</dbReference>
<keyword evidence="6" id="KW-0067">ATP-binding</keyword>
<dbReference type="InterPro" id="IPR022707">
    <property type="entry name" value="Mot1_central_dom"/>
</dbReference>
<evidence type="ECO:0000259" key="9">
    <source>
        <dbReference type="PROSITE" id="PS51192"/>
    </source>
</evidence>
<dbReference type="FunFam" id="3.40.50.300:FF:000428">
    <property type="entry name" value="TATA-binding protein-associated factor 172"/>
    <property type="match status" value="1"/>
</dbReference>
<evidence type="ECO:0000256" key="5">
    <source>
        <dbReference type="ARBA" id="ARBA00022806"/>
    </source>
</evidence>
<dbReference type="InterPro" id="IPR038718">
    <property type="entry name" value="SNF2-like_sf"/>
</dbReference>
<dbReference type="GO" id="GO:0005634">
    <property type="term" value="C:nucleus"/>
    <property type="evidence" value="ECO:0007669"/>
    <property type="project" value="UniProtKB-SubCell"/>
</dbReference>
<dbReference type="PROSITE" id="PS51194">
    <property type="entry name" value="HELICASE_CTER"/>
    <property type="match status" value="1"/>
</dbReference>
<dbReference type="InterPro" id="IPR000330">
    <property type="entry name" value="SNF2_N"/>
</dbReference>
<feature type="domain" description="Helicase C-terminal" evidence="10">
    <location>
        <begin position="1508"/>
        <end position="1661"/>
    </location>
</feature>
<dbReference type="SUPFAM" id="SSF48371">
    <property type="entry name" value="ARM repeat"/>
    <property type="match status" value="1"/>
</dbReference>
<dbReference type="GO" id="GO:0016887">
    <property type="term" value="F:ATP hydrolysis activity"/>
    <property type="evidence" value="ECO:0007669"/>
    <property type="project" value="InterPro"/>
</dbReference>
<dbReference type="CDD" id="cd18793">
    <property type="entry name" value="SF2_C_SNF"/>
    <property type="match status" value="1"/>
</dbReference>
<accession>A0A7R9BWV3</accession>
<evidence type="ECO:0008006" key="13">
    <source>
        <dbReference type="Google" id="ProtNLM"/>
    </source>
</evidence>
<evidence type="ECO:0000256" key="4">
    <source>
        <dbReference type="ARBA" id="ARBA00022801"/>
    </source>
</evidence>
<dbReference type="Pfam" id="PF12054">
    <property type="entry name" value="DUF3535"/>
    <property type="match status" value="1"/>
</dbReference>
<dbReference type="Pfam" id="PF00271">
    <property type="entry name" value="Helicase_C"/>
    <property type="match status" value="1"/>
</dbReference>
<evidence type="ECO:0000256" key="3">
    <source>
        <dbReference type="ARBA" id="ARBA00022741"/>
    </source>
</evidence>
<evidence type="ECO:0000256" key="2">
    <source>
        <dbReference type="ARBA" id="ARBA00022737"/>
    </source>
</evidence>
<dbReference type="SMART" id="SM00487">
    <property type="entry name" value="DEXDc"/>
    <property type="match status" value="1"/>
</dbReference>
<dbReference type="GO" id="GO:0017025">
    <property type="term" value="F:TBP-class protein binding"/>
    <property type="evidence" value="ECO:0007669"/>
    <property type="project" value="InterPro"/>
</dbReference>
<dbReference type="SMART" id="SM00490">
    <property type="entry name" value="HELICc"/>
    <property type="match status" value="1"/>
</dbReference>
<dbReference type="PROSITE" id="PS51192">
    <property type="entry name" value="HELICASE_ATP_BIND_1"/>
    <property type="match status" value="1"/>
</dbReference>
<evidence type="ECO:0000313" key="11">
    <source>
        <dbReference type="EMBL" id="CAD7283113.1"/>
    </source>
</evidence>
<evidence type="ECO:0000259" key="10">
    <source>
        <dbReference type="PROSITE" id="PS51194"/>
    </source>
</evidence>
<dbReference type="InterPro" id="IPR014001">
    <property type="entry name" value="Helicase_ATP-bd"/>
</dbReference>
<keyword evidence="2" id="KW-0677">Repeat</keyword>
<evidence type="ECO:0000256" key="6">
    <source>
        <dbReference type="ARBA" id="ARBA00022840"/>
    </source>
</evidence>
<dbReference type="FunFam" id="3.40.50.10810:FF:000042">
    <property type="entry name" value="SNF2 family helicase-like protein"/>
    <property type="match status" value="1"/>
</dbReference>
<dbReference type="InterPro" id="IPR011989">
    <property type="entry name" value="ARM-like"/>
</dbReference>
<dbReference type="Proteomes" id="UP000678499">
    <property type="component" value="Unassembled WGS sequence"/>
</dbReference>
<reference evidence="11" key="1">
    <citation type="submission" date="2020-11" db="EMBL/GenBank/DDBJ databases">
        <authorList>
            <person name="Tran Van P."/>
        </authorList>
    </citation>
    <scope>NUCLEOTIDE SEQUENCE</scope>
</reference>
<dbReference type="PANTHER" id="PTHR36498:SF1">
    <property type="entry name" value="TATA-BINDING PROTEIN-ASSOCIATED FACTOR 172"/>
    <property type="match status" value="1"/>
</dbReference>
<dbReference type="Gene3D" id="3.40.50.300">
    <property type="entry name" value="P-loop containing nucleotide triphosphate hydrolases"/>
    <property type="match status" value="1"/>
</dbReference>
<evidence type="ECO:0000256" key="1">
    <source>
        <dbReference type="ARBA" id="ARBA00004123"/>
    </source>
</evidence>
<dbReference type="InterPro" id="IPR044078">
    <property type="entry name" value="Mot1_ATP-bd"/>
</dbReference>
<dbReference type="InterPro" id="IPR016024">
    <property type="entry name" value="ARM-type_fold"/>
</dbReference>
<keyword evidence="3" id="KW-0547">Nucleotide-binding</keyword>
<evidence type="ECO:0000256" key="8">
    <source>
        <dbReference type="ARBA" id="ARBA00023242"/>
    </source>
</evidence>
<dbReference type="PANTHER" id="PTHR36498">
    <property type="entry name" value="TATA-BINDING PROTEIN-ASSOCIATED FACTOR 172"/>
    <property type="match status" value="1"/>
</dbReference>
<dbReference type="Pfam" id="PF00176">
    <property type="entry name" value="SNF2-rel_dom"/>
    <property type="match status" value="1"/>
</dbReference>